<organism evidence="1 2">
    <name type="scientific">Elaeophora elaphi</name>
    <dbReference type="NCBI Taxonomy" id="1147741"/>
    <lineage>
        <taxon>Eukaryota</taxon>
        <taxon>Metazoa</taxon>
        <taxon>Ecdysozoa</taxon>
        <taxon>Nematoda</taxon>
        <taxon>Chromadorea</taxon>
        <taxon>Rhabditida</taxon>
        <taxon>Spirurina</taxon>
        <taxon>Spiruromorpha</taxon>
        <taxon>Filarioidea</taxon>
        <taxon>Onchocercidae</taxon>
        <taxon>Elaeophora</taxon>
    </lineage>
</organism>
<dbReference type="AlphaFoldDB" id="A0A0R3S646"/>
<reference evidence="2" key="1">
    <citation type="submission" date="2017-02" db="UniProtKB">
        <authorList>
            <consortium name="WormBaseParasite"/>
        </authorList>
    </citation>
    <scope>IDENTIFICATION</scope>
</reference>
<dbReference type="Proteomes" id="UP000050640">
    <property type="component" value="Unplaced"/>
</dbReference>
<name>A0A0R3S646_9BILA</name>
<protein>
    <submittedName>
        <fullName evidence="2">Ovule protein</fullName>
    </submittedName>
</protein>
<evidence type="ECO:0000313" key="1">
    <source>
        <dbReference type="Proteomes" id="UP000050640"/>
    </source>
</evidence>
<accession>A0A0R3S646</accession>
<proteinExistence type="predicted"/>
<sequence length="84" mass="9590">MDLEQQIDIENKCSTKKVVTNGSSMHLFALYNCSFINLDWCAGSEAKELVPKVFLSCCFSTFDSNRFIMFYAVRLLQTVSSNEM</sequence>
<dbReference type="WBParaSite" id="EEL_0001026801-mRNA-1">
    <property type="protein sequence ID" value="EEL_0001026801-mRNA-1"/>
    <property type="gene ID" value="EEL_0001026801"/>
</dbReference>
<evidence type="ECO:0000313" key="2">
    <source>
        <dbReference type="WBParaSite" id="EEL_0001026801-mRNA-1"/>
    </source>
</evidence>
<keyword evidence="1" id="KW-1185">Reference proteome</keyword>